<evidence type="ECO:0000313" key="1">
    <source>
        <dbReference type="EMBL" id="KAA6383532.1"/>
    </source>
</evidence>
<evidence type="ECO:0000313" key="2">
    <source>
        <dbReference type="Proteomes" id="UP000324800"/>
    </source>
</evidence>
<dbReference type="AlphaFoldDB" id="A0A5J4VLS4"/>
<dbReference type="Proteomes" id="UP000324800">
    <property type="component" value="Unassembled WGS sequence"/>
</dbReference>
<sequence length="66" mass="7019">MVAISSASAEPGIDVSQQQLVKQLIVESPSRLLLRLRNLAQALVDGFVACEELALICSTRIGLLLG</sequence>
<reference evidence="1 2" key="1">
    <citation type="submission" date="2019-03" db="EMBL/GenBank/DDBJ databases">
        <title>Single cell metagenomics reveals metabolic interactions within the superorganism composed of flagellate Streblomastix strix and complex community of Bacteroidetes bacteria on its surface.</title>
        <authorList>
            <person name="Treitli S.C."/>
            <person name="Kolisko M."/>
            <person name="Husnik F."/>
            <person name="Keeling P."/>
            <person name="Hampl V."/>
        </authorList>
    </citation>
    <scope>NUCLEOTIDE SEQUENCE [LARGE SCALE GENOMIC DNA]</scope>
    <source>
        <strain evidence="1">ST1C</strain>
    </source>
</reference>
<dbReference type="EMBL" id="SNRW01006197">
    <property type="protein sequence ID" value="KAA6383532.1"/>
    <property type="molecule type" value="Genomic_DNA"/>
</dbReference>
<name>A0A5J4VLS4_9EUKA</name>
<gene>
    <name evidence="1" type="ORF">EZS28_020940</name>
</gene>
<organism evidence="1 2">
    <name type="scientific">Streblomastix strix</name>
    <dbReference type="NCBI Taxonomy" id="222440"/>
    <lineage>
        <taxon>Eukaryota</taxon>
        <taxon>Metamonada</taxon>
        <taxon>Preaxostyla</taxon>
        <taxon>Oxymonadida</taxon>
        <taxon>Streblomastigidae</taxon>
        <taxon>Streblomastix</taxon>
    </lineage>
</organism>
<proteinExistence type="predicted"/>
<comment type="caution">
    <text evidence="1">The sequence shown here is derived from an EMBL/GenBank/DDBJ whole genome shotgun (WGS) entry which is preliminary data.</text>
</comment>
<protein>
    <submittedName>
        <fullName evidence="1">Uncharacterized protein</fullName>
    </submittedName>
</protein>
<accession>A0A5J4VLS4</accession>